<gene>
    <name evidence="1" type="ORF">SLITO_v1c03800</name>
</gene>
<protein>
    <submittedName>
        <fullName evidence="1">Uncharacterized protein</fullName>
    </submittedName>
</protein>
<evidence type="ECO:0000313" key="1">
    <source>
        <dbReference type="EMBL" id="AKX34033.1"/>
    </source>
</evidence>
<reference evidence="1 2" key="1">
    <citation type="journal article" date="2015" name="Genome Announc.">
        <title>Complete Genome Sequence of Spiroplasma litorale TN-1T (DSM 21781), a Bacterium Isolated from a Green-Eyed Horsefly (Tabanus nigrovittatus).</title>
        <authorList>
            <person name="Lo W.S."/>
            <person name="Lai Y.C."/>
            <person name="Lien Y.W."/>
            <person name="Wang T.H."/>
            <person name="Kuo C.H."/>
        </authorList>
    </citation>
    <scope>NUCLEOTIDE SEQUENCE [LARGE SCALE GENOMIC DNA]</scope>
    <source>
        <strain evidence="1 2">TN-1</strain>
    </source>
</reference>
<dbReference type="STRING" id="216942.SLITO_v1c03800"/>
<accession>A0A0K1W1I5</accession>
<sequence length="230" mass="27845">MIEYFKTFKIVDNDVNNLKNVRPFWTKEVSKSINKLKKWKVKFKHLSNFELEVPEKYGDYPEFIKQISNYNNFLNQKSKDIKSDIKIYSKLYKIFCDYSYILGWVKFIEIVCKFYEDLKYKEVSNKMEYFLDLVNKTLFSFFEIYKKNMYTLTENDDYIKLLLDNVAIPNKNIFVVNDILGNLLKYSKTLFRKKKVNDAIYIKIASSTLELVNFNYSFSFFSYNIMKNFY</sequence>
<dbReference type="AlphaFoldDB" id="A0A0K1W1I5"/>
<dbReference type="EMBL" id="CP012357">
    <property type="protein sequence ID" value="AKX34033.1"/>
    <property type="molecule type" value="Genomic_DNA"/>
</dbReference>
<proteinExistence type="predicted"/>
<dbReference type="PATRIC" id="fig|216942.3.peg.383"/>
<organism evidence="1 2">
    <name type="scientific">Spiroplasma litorale</name>
    <dbReference type="NCBI Taxonomy" id="216942"/>
    <lineage>
        <taxon>Bacteria</taxon>
        <taxon>Bacillati</taxon>
        <taxon>Mycoplasmatota</taxon>
        <taxon>Mollicutes</taxon>
        <taxon>Entomoplasmatales</taxon>
        <taxon>Spiroplasmataceae</taxon>
        <taxon>Spiroplasma</taxon>
    </lineage>
</organism>
<keyword evidence="2" id="KW-1185">Reference proteome</keyword>
<dbReference type="OrthoDB" id="391832at2"/>
<dbReference type="KEGG" id="sll:SLITO_v1c03800"/>
<dbReference type="Proteomes" id="UP000067476">
    <property type="component" value="Chromosome"/>
</dbReference>
<dbReference type="RefSeq" id="WP_075058127.1">
    <property type="nucleotide sequence ID" value="NZ_CP012357.1"/>
</dbReference>
<name>A0A0K1W1I5_9MOLU</name>
<evidence type="ECO:0000313" key="2">
    <source>
        <dbReference type="Proteomes" id="UP000067476"/>
    </source>
</evidence>